<name>X1V1U1_9ZZZZ</name>
<dbReference type="SUPFAM" id="SSF141086">
    <property type="entry name" value="Agglutinin HPA-like"/>
    <property type="match status" value="1"/>
</dbReference>
<evidence type="ECO:0000313" key="2">
    <source>
        <dbReference type="EMBL" id="GAJ06126.1"/>
    </source>
</evidence>
<comment type="caution">
    <text evidence="2">The sequence shown here is derived from an EMBL/GenBank/DDBJ whole genome shotgun (WGS) entry which is preliminary data.</text>
</comment>
<evidence type="ECO:0008006" key="3">
    <source>
        <dbReference type="Google" id="ProtNLM"/>
    </source>
</evidence>
<gene>
    <name evidence="2" type="ORF">S12H4_53942</name>
</gene>
<feature type="region of interest" description="Disordered" evidence="1">
    <location>
        <begin position="18"/>
        <end position="45"/>
    </location>
</feature>
<protein>
    <recommendedName>
        <fullName evidence="3">H-type lectin domain-containing protein</fullName>
    </recommendedName>
</protein>
<dbReference type="AlphaFoldDB" id="X1V1U1"/>
<proteinExistence type="predicted"/>
<organism evidence="2">
    <name type="scientific">marine sediment metagenome</name>
    <dbReference type="NCBI Taxonomy" id="412755"/>
    <lineage>
        <taxon>unclassified sequences</taxon>
        <taxon>metagenomes</taxon>
        <taxon>ecological metagenomes</taxon>
    </lineage>
</organism>
<dbReference type="EMBL" id="BARW01034411">
    <property type="protein sequence ID" value="GAJ06126.1"/>
    <property type="molecule type" value="Genomic_DNA"/>
</dbReference>
<accession>X1V1U1</accession>
<reference evidence="2" key="1">
    <citation type="journal article" date="2014" name="Front. Microbiol.">
        <title>High frequency of phylogenetically diverse reductive dehalogenase-homologous genes in deep subseafloor sedimentary metagenomes.</title>
        <authorList>
            <person name="Kawai M."/>
            <person name="Futagami T."/>
            <person name="Toyoda A."/>
            <person name="Takaki Y."/>
            <person name="Nishi S."/>
            <person name="Hori S."/>
            <person name="Arai W."/>
            <person name="Tsubouchi T."/>
            <person name="Morono Y."/>
            <person name="Uchiyama I."/>
            <person name="Ito T."/>
            <person name="Fujiyama A."/>
            <person name="Inagaki F."/>
            <person name="Takami H."/>
        </authorList>
    </citation>
    <scope>NUCLEOTIDE SEQUENCE</scope>
    <source>
        <strain evidence="2">Expedition CK06-06</strain>
    </source>
</reference>
<dbReference type="InterPro" id="IPR037221">
    <property type="entry name" value="H-type_lectin_dom_sf"/>
</dbReference>
<evidence type="ECO:0000256" key="1">
    <source>
        <dbReference type="SAM" id="MobiDB-lite"/>
    </source>
</evidence>
<sequence length="98" mass="10506">MPEFSTPITSKVQEMIAAGGDGNGANIKSGVSSSPEGDEKQVDFVTPFPSNPRVVISAYMFNREVWTTKVTTDYFKWNSAYGGGTAIIHWIATTAGNA</sequence>